<protein>
    <submittedName>
        <fullName evidence="2">Uncharacterized protein</fullName>
    </submittedName>
</protein>
<proteinExistence type="predicted"/>
<gene>
    <name evidence="2" type="ORF">SLS59_001793</name>
</gene>
<sequence>MDTPEEKNLRSKNENSASIPTACSQHLNAETDHFEEPTEEDLRTCRREADKLPKMAILVAVVSLCERYAYYGFLGILREHHDSFKNATGH</sequence>
<dbReference type="Proteomes" id="UP001521222">
    <property type="component" value="Unassembled WGS sequence"/>
</dbReference>
<evidence type="ECO:0000256" key="1">
    <source>
        <dbReference type="SAM" id="MobiDB-lite"/>
    </source>
</evidence>
<evidence type="ECO:0000313" key="3">
    <source>
        <dbReference type="Proteomes" id="UP001521222"/>
    </source>
</evidence>
<evidence type="ECO:0000313" key="2">
    <source>
        <dbReference type="EMBL" id="KAL1608603.1"/>
    </source>
</evidence>
<reference evidence="2 3" key="1">
    <citation type="submission" date="2024-02" db="EMBL/GenBank/DDBJ databases">
        <title>De novo assembly and annotation of 12 fungi associated with fruit tree decline syndrome in Ontario, Canada.</title>
        <authorList>
            <person name="Sulman M."/>
            <person name="Ellouze W."/>
            <person name="Ilyukhin E."/>
        </authorList>
    </citation>
    <scope>NUCLEOTIDE SEQUENCE [LARGE SCALE GENOMIC DNA]</scope>
    <source>
        <strain evidence="2 3">M97-236</strain>
    </source>
</reference>
<name>A0ABR3RVZ3_9PLEO</name>
<accession>A0ABR3RVZ3</accession>
<organism evidence="2 3">
    <name type="scientific">Nothophoma quercina</name>
    <dbReference type="NCBI Taxonomy" id="749835"/>
    <lineage>
        <taxon>Eukaryota</taxon>
        <taxon>Fungi</taxon>
        <taxon>Dikarya</taxon>
        <taxon>Ascomycota</taxon>
        <taxon>Pezizomycotina</taxon>
        <taxon>Dothideomycetes</taxon>
        <taxon>Pleosporomycetidae</taxon>
        <taxon>Pleosporales</taxon>
        <taxon>Pleosporineae</taxon>
        <taxon>Didymellaceae</taxon>
        <taxon>Nothophoma</taxon>
    </lineage>
</organism>
<feature type="compositionally biased region" description="Polar residues" evidence="1">
    <location>
        <begin position="14"/>
        <end position="28"/>
    </location>
</feature>
<dbReference type="EMBL" id="JAKIXB020000005">
    <property type="protein sequence ID" value="KAL1608603.1"/>
    <property type="molecule type" value="Genomic_DNA"/>
</dbReference>
<comment type="caution">
    <text evidence="2">The sequence shown here is derived from an EMBL/GenBank/DDBJ whole genome shotgun (WGS) entry which is preliminary data.</text>
</comment>
<feature type="region of interest" description="Disordered" evidence="1">
    <location>
        <begin position="1"/>
        <end position="40"/>
    </location>
</feature>
<feature type="compositionally biased region" description="Basic and acidic residues" evidence="1">
    <location>
        <begin position="1"/>
        <end position="13"/>
    </location>
</feature>
<feature type="compositionally biased region" description="Basic and acidic residues" evidence="1">
    <location>
        <begin position="29"/>
        <end position="40"/>
    </location>
</feature>
<keyword evidence="3" id="KW-1185">Reference proteome</keyword>